<accession>A0AA36IUX0</accession>
<keyword evidence="2" id="KW-1185">Reference proteome</keyword>
<sequence>MRQAGQELLSKLYAAFGQPAAQLVDGFVSQRGAASKPKPKRRRELVNDLLRQSLARPLDCPASNFSSGELGAIETPAAWTSAALLSVTLGLLLAGGPKSAASNLEEMRI</sequence>
<protein>
    <submittedName>
        <fullName evidence="1">Uncharacterized protein</fullName>
    </submittedName>
</protein>
<dbReference type="Proteomes" id="UP001178507">
    <property type="component" value="Unassembled WGS sequence"/>
</dbReference>
<dbReference type="EMBL" id="CAUJNA010002502">
    <property type="protein sequence ID" value="CAJ1393204.1"/>
    <property type="molecule type" value="Genomic_DNA"/>
</dbReference>
<reference evidence="1" key="1">
    <citation type="submission" date="2023-08" db="EMBL/GenBank/DDBJ databases">
        <authorList>
            <person name="Chen Y."/>
            <person name="Shah S."/>
            <person name="Dougan E. K."/>
            <person name="Thang M."/>
            <person name="Chan C."/>
        </authorList>
    </citation>
    <scope>NUCLEOTIDE SEQUENCE</scope>
</reference>
<name>A0AA36IUX0_9DINO</name>
<dbReference type="AlphaFoldDB" id="A0AA36IUX0"/>
<proteinExistence type="predicted"/>
<comment type="caution">
    <text evidence="1">The sequence shown here is derived from an EMBL/GenBank/DDBJ whole genome shotgun (WGS) entry which is preliminary data.</text>
</comment>
<evidence type="ECO:0000313" key="1">
    <source>
        <dbReference type="EMBL" id="CAJ1393204.1"/>
    </source>
</evidence>
<organism evidence="1 2">
    <name type="scientific">Effrenium voratum</name>
    <dbReference type="NCBI Taxonomy" id="2562239"/>
    <lineage>
        <taxon>Eukaryota</taxon>
        <taxon>Sar</taxon>
        <taxon>Alveolata</taxon>
        <taxon>Dinophyceae</taxon>
        <taxon>Suessiales</taxon>
        <taxon>Symbiodiniaceae</taxon>
        <taxon>Effrenium</taxon>
    </lineage>
</organism>
<gene>
    <name evidence="1" type="ORF">EVOR1521_LOCUS18124</name>
</gene>
<evidence type="ECO:0000313" key="2">
    <source>
        <dbReference type="Proteomes" id="UP001178507"/>
    </source>
</evidence>